<name>A0A9N8JHH4_9PEZI</name>
<proteinExistence type="predicted"/>
<reference evidence="1" key="1">
    <citation type="submission" date="2020-06" db="EMBL/GenBank/DDBJ databases">
        <authorList>
            <person name="Onetto C."/>
        </authorList>
    </citation>
    <scope>NUCLEOTIDE SEQUENCE</scope>
</reference>
<dbReference type="AlphaFoldDB" id="A0A9N8JHH4"/>
<organism evidence="1 2">
    <name type="scientific">Aureobasidium mustum</name>
    <dbReference type="NCBI Taxonomy" id="2773714"/>
    <lineage>
        <taxon>Eukaryota</taxon>
        <taxon>Fungi</taxon>
        <taxon>Dikarya</taxon>
        <taxon>Ascomycota</taxon>
        <taxon>Pezizomycotina</taxon>
        <taxon>Dothideomycetes</taxon>
        <taxon>Dothideomycetidae</taxon>
        <taxon>Dothideales</taxon>
        <taxon>Saccotheciaceae</taxon>
        <taxon>Aureobasidium</taxon>
    </lineage>
</organism>
<dbReference type="Proteomes" id="UP000714618">
    <property type="component" value="Unassembled WGS sequence"/>
</dbReference>
<evidence type="ECO:0000313" key="1">
    <source>
        <dbReference type="EMBL" id="CAD0088288.1"/>
    </source>
</evidence>
<gene>
    <name evidence="1" type="ORF">AWRI4233_LOCUS1571</name>
</gene>
<accession>A0A9N8JHH4</accession>
<sequence length="172" mass="19385">MADSNSQNPGAEPVAAESELSVAQMIQATEDLFREIKRFADDSQPLLDAWLSAVRHLARLKRGLEATQPGEIDAENIDLGHVDALNRMLQADKAESELLSVINDRIRLLKEMIDQLEYLTVRLKVKAWTTHGDSEVYDFVQESDDRAREIRKEAKDVAEKIIRSRQGIMAGL</sequence>
<protein>
    <submittedName>
        <fullName evidence="1">Uncharacterized protein</fullName>
    </submittedName>
</protein>
<dbReference type="EMBL" id="CAIJEO010000003">
    <property type="protein sequence ID" value="CAD0088288.1"/>
    <property type="molecule type" value="Genomic_DNA"/>
</dbReference>
<evidence type="ECO:0000313" key="2">
    <source>
        <dbReference type="Proteomes" id="UP000714618"/>
    </source>
</evidence>
<dbReference type="OrthoDB" id="3942987at2759"/>
<comment type="caution">
    <text evidence="1">The sequence shown here is derived from an EMBL/GenBank/DDBJ whole genome shotgun (WGS) entry which is preliminary data.</text>
</comment>
<keyword evidence="2" id="KW-1185">Reference proteome</keyword>